<dbReference type="EMBL" id="BSXS01014899">
    <property type="protein sequence ID" value="GMF06146.1"/>
    <property type="molecule type" value="Genomic_DNA"/>
</dbReference>
<evidence type="ECO:0000313" key="1">
    <source>
        <dbReference type="EMBL" id="GMF06146.1"/>
    </source>
</evidence>
<accession>A0ACB5UB59</accession>
<dbReference type="Proteomes" id="UP001165064">
    <property type="component" value="Unassembled WGS sequence"/>
</dbReference>
<gene>
    <name evidence="1" type="ORF">Amon02_001258000</name>
</gene>
<evidence type="ECO:0000313" key="2">
    <source>
        <dbReference type="Proteomes" id="UP001165064"/>
    </source>
</evidence>
<protein>
    <submittedName>
        <fullName evidence="1">Unnamed protein product</fullName>
    </submittedName>
</protein>
<name>A0ACB5UB59_AMBMO</name>
<organism evidence="1 2">
    <name type="scientific">Ambrosiozyma monospora</name>
    <name type="common">Yeast</name>
    <name type="synonym">Endomycopsis monosporus</name>
    <dbReference type="NCBI Taxonomy" id="43982"/>
    <lineage>
        <taxon>Eukaryota</taxon>
        <taxon>Fungi</taxon>
        <taxon>Dikarya</taxon>
        <taxon>Ascomycota</taxon>
        <taxon>Saccharomycotina</taxon>
        <taxon>Pichiomycetes</taxon>
        <taxon>Pichiales</taxon>
        <taxon>Pichiaceae</taxon>
        <taxon>Ambrosiozyma</taxon>
    </lineage>
</organism>
<sequence length="140" mass="16036">MSTSIVRTLRNVWKTGLKRSLRQIALLDDTKSGVLVGQDDFGNKYYETDHPSEIHLRTRWVEYKDFWGKDASQMEPGWHYWLAYGTDTPPSALKPEEKAIRHSALAVHQPNLTHTKGAYVPYNTAKPKLTSWEPKVGIRG</sequence>
<reference evidence="1" key="1">
    <citation type="submission" date="2023-04" db="EMBL/GenBank/DDBJ databases">
        <title>Ambrosiozyma monospora NBRC 10751.</title>
        <authorList>
            <person name="Ichikawa N."/>
            <person name="Sato H."/>
            <person name="Tonouchi N."/>
        </authorList>
    </citation>
    <scope>NUCLEOTIDE SEQUENCE</scope>
    <source>
        <strain evidence="1">NBRC 10751</strain>
    </source>
</reference>
<comment type="caution">
    <text evidence="1">The sequence shown here is derived from an EMBL/GenBank/DDBJ whole genome shotgun (WGS) entry which is preliminary data.</text>
</comment>
<keyword evidence="2" id="KW-1185">Reference proteome</keyword>
<proteinExistence type="predicted"/>